<dbReference type="STRING" id="42256.RradSPS_0986"/>
<dbReference type="PANTHER" id="PTHR34584">
    <property type="entry name" value="NA(+)/H(+) ANTIPORTER SUBUNIT E1"/>
    <property type="match status" value="1"/>
</dbReference>
<keyword evidence="5 7" id="KW-1133">Transmembrane helix</keyword>
<sequence>MRRAGERASGRSGGLVRSFVVRLVAFSALWLLLTGGDLGTPYVGALAVVSAAALSVYLLPAGSGWRWTPGGTLRFVPFFLWQSLSGGFDIALRALRPSLPLEPELVEYRFSLTDRTARLFITGTVGLLPGTLGARLEGDTMYVHSLVGERAAAEGAKELEVRVADLFGLDLPEPDGAGSGA</sequence>
<dbReference type="Proteomes" id="UP001281130">
    <property type="component" value="Unassembled WGS sequence"/>
</dbReference>
<organism evidence="8 10">
    <name type="scientific">Rubrobacter radiotolerans</name>
    <name type="common">Arthrobacter radiotolerans</name>
    <dbReference type="NCBI Taxonomy" id="42256"/>
    <lineage>
        <taxon>Bacteria</taxon>
        <taxon>Bacillati</taxon>
        <taxon>Actinomycetota</taxon>
        <taxon>Rubrobacteria</taxon>
        <taxon>Rubrobacterales</taxon>
        <taxon>Rubrobacteraceae</taxon>
        <taxon>Rubrobacter</taxon>
    </lineage>
</organism>
<evidence type="ECO:0000313" key="8">
    <source>
        <dbReference type="EMBL" id="AHY46269.1"/>
    </source>
</evidence>
<evidence type="ECO:0000256" key="3">
    <source>
        <dbReference type="ARBA" id="ARBA00022475"/>
    </source>
</evidence>
<feature type="transmembrane region" description="Helical" evidence="7">
    <location>
        <begin position="12"/>
        <end position="33"/>
    </location>
</feature>
<dbReference type="OrthoDB" id="4773693at2"/>
<keyword evidence="6 7" id="KW-0472">Membrane</keyword>
<dbReference type="Pfam" id="PF01899">
    <property type="entry name" value="MNHE"/>
    <property type="match status" value="1"/>
</dbReference>
<dbReference type="InterPro" id="IPR002758">
    <property type="entry name" value="Cation_antiport_E"/>
</dbReference>
<evidence type="ECO:0000256" key="2">
    <source>
        <dbReference type="ARBA" id="ARBA00006228"/>
    </source>
</evidence>
<evidence type="ECO:0000256" key="7">
    <source>
        <dbReference type="SAM" id="Phobius"/>
    </source>
</evidence>
<evidence type="ECO:0000256" key="4">
    <source>
        <dbReference type="ARBA" id="ARBA00022692"/>
    </source>
</evidence>
<gene>
    <name evidence="8" type="ORF">RradSPS_0986</name>
    <name evidence="9" type="ORF">SIL72_06510</name>
</gene>
<dbReference type="HOGENOM" id="CLU_086615_1_0_11"/>
<reference evidence="8 10" key="1">
    <citation type="submission" date="2014-03" db="EMBL/GenBank/DDBJ databases">
        <title>Complete genome sequence of the Radio-Resistant Rubrobacter radiotolerans RSPS-4.</title>
        <authorList>
            <person name="Egas C.C."/>
            <person name="Barroso C.C."/>
            <person name="Froufe H.J.C."/>
            <person name="Pacheco J.J."/>
            <person name="Albuquerque L.L."/>
            <person name="da Costa M.M.S."/>
        </authorList>
    </citation>
    <scope>NUCLEOTIDE SEQUENCE [LARGE SCALE GENOMIC DNA]</scope>
    <source>
        <strain evidence="8 10">RSPS-4</strain>
    </source>
</reference>
<dbReference type="Proteomes" id="UP000025229">
    <property type="component" value="Chromosome"/>
</dbReference>
<name>A0A023X2I0_RUBRA</name>
<accession>A0A023X2I0</accession>
<dbReference type="eggNOG" id="COG1863">
    <property type="taxonomic scope" value="Bacteria"/>
</dbReference>
<feature type="transmembrane region" description="Helical" evidence="7">
    <location>
        <begin position="39"/>
        <end position="59"/>
    </location>
</feature>
<dbReference type="KEGG" id="rrd:RradSPS_0986"/>
<comment type="similarity">
    <text evidence="2">Belongs to the CPA3 antiporters (TC 2.A.63) subunit E family.</text>
</comment>
<dbReference type="RefSeq" id="WP_038681076.1">
    <property type="nucleotide sequence ID" value="NZ_CP007514.1"/>
</dbReference>
<protein>
    <submittedName>
        <fullName evidence="9">Na+/H+ antiporter subunit E</fullName>
    </submittedName>
    <submittedName>
        <fullName evidence="8">Na+/H+ ion antiporter subunit</fullName>
    </submittedName>
</protein>
<proteinExistence type="inferred from homology"/>
<keyword evidence="3" id="KW-1003">Cell membrane</keyword>
<dbReference type="GO" id="GO:0005886">
    <property type="term" value="C:plasma membrane"/>
    <property type="evidence" value="ECO:0007669"/>
    <property type="project" value="UniProtKB-SubCell"/>
</dbReference>
<dbReference type="EMBL" id="CP007514">
    <property type="protein sequence ID" value="AHY46269.1"/>
    <property type="molecule type" value="Genomic_DNA"/>
</dbReference>
<evidence type="ECO:0000256" key="6">
    <source>
        <dbReference type="ARBA" id="ARBA00023136"/>
    </source>
</evidence>
<keyword evidence="10" id="KW-1185">Reference proteome</keyword>
<evidence type="ECO:0000256" key="5">
    <source>
        <dbReference type="ARBA" id="ARBA00022989"/>
    </source>
</evidence>
<dbReference type="AlphaFoldDB" id="A0A023X2I0"/>
<dbReference type="GO" id="GO:0008324">
    <property type="term" value="F:monoatomic cation transmembrane transporter activity"/>
    <property type="evidence" value="ECO:0007669"/>
    <property type="project" value="InterPro"/>
</dbReference>
<dbReference type="EMBL" id="JAWXXX010000001">
    <property type="protein sequence ID" value="MDX5893677.1"/>
    <property type="molecule type" value="Genomic_DNA"/>
</dbReference>
<keyword evidence="4 7" id="KW-0812">Transmembrane</keyword>
<reference evidence="9" key="2">
    <citation type="submission" date="2023-11" db="EMBL/GenBank/DDBJ databases">
        <title>MicrobeMod: A computational toolkit for identifying prokaryotic methylation and restriction-modification with nanopore sequencing.</title>
        <authorList>
            <person name="Crits-Christoph A."/>
            <person name="Kang S.C."/>
            <person name="Lee H."/>
            <person name="Ostrov N."/>
        </authorList>
    </citation>
    <scope>NUCLEOTIDE SEQUENCE</scope>
    <source>
        <strain evidence="9">ATCC 51242</strain>
    </source>
</reference>
<evidence type="ECO:0000313" key="10">
    <source>
        <dbReference type="Proteomes" id="UP000025229"/>
    </source>
</evidence>
<evidence type="ECO:0000313" key="9">
    <source>
        <dbReference type="EMBL" id="MDX5893677.1"/>
    </source>
</evidence>
<dbReference type="PANTHER" id="PTHR34584:SF1">
    <property type="entry name" value="NA(+)_H(+) ANTIPORTER SUBUNIT E1"/>
    <property type="match status" value="1"/>
</dbReference>
<evidence type="ECO:0000256" key="1">
    <source>
        <dbReference type="ARBA" id="ARBA00004651"/>
    </source>
</evidence>
<comment type="subcellular location">
    <subcellularLocation>
        <location evidence="1">Cell membrane</location>
        <topology evidence="1">Multi-pass membrane protein</topology>
    </subcellularLocation>
</comment>